<reference evidence="1" key="2">
    <citation type="submission" date="2015-02" db="UniProtKB">
        <authorList>
            <consortium name="EnsemblMetazoa"/>
        </authorList>
    </citation>
    <scope>IDENTIFICATION</scope>
</reference>
<keyword evidence="2" id="KW-1185">Reference proteome</keyword>
<dbReference type="EMBL" id="JH431755">
    <property type="status" value="NOT_ANNOTATED_CDS"/>
    <property type="molecule type" value="Genomic_DNA"/>
</dbReference>
<accession>T1J133</accession>
<reference evidence="2" key="1">
    <citation type="submission" date="2011-05" db="EMBL/GenBank/DDBJ databases">
        <authorList>
            <person name="Richards S.R."/>
            <person name="Qu J."/>
            <person name="Jiang H."/>
            <person name="Jhangiani S.N."/>
            <person name="Agravi P."/>
            <person name="Goodspeed R."/>
            <person name="Gross S."/>
            <person name="Mandapat C."/>
            <person name="Jackson L."/>
            <person name="Mathew T."/>
            <person name="Pu L."/>
            <person name="Thornton R."/>
            <person name="Saada N."/>
            <person name="Wilczek-Boney K.B."/>
            <person name="Lee S."/>
            <person name="Kovar C."/>
            <person name="Wu Y."/>
            <person name="Scherer S.E."/>
            <person name="Worley K.C."/>
            <person name="Muzny D.M."/>
            <person name="Gibbs R."/>
        </authorList>
    </citation>
    <scope>NUCLEOTIDE SEQUENCE</scope>
    <source>
        <strain evidence="2">Brora</strain>
    </source>
</reference>
<protein>
    <recommendedName>
        <fullName evidence="3">SHSP domain-containing protein</fullName>
    </recommendedName>
</protein>
<proteinExistence type="predicted"/>
<evidence type="ECO:0008006" key="3">
    <source>
        <dbReference type="Google" id="ProtNLM"/>
    </source>
</evidence>
<dbReference type="HOGENOM" id="CLU_2029606_0_0_1"/>
<sequence>MFADVRQNWFKMPKKKSVYIPIALGASQEMLVGCVEKTQKFWILTIDISHKIEPSLNVTIHNNTVIVQGTFKNTECSCLTHFTQEHAIPKGYTWITRSAERGRTTVTAERKCVCPSIDDDSD</sequence>
<organism evidence="1 2">
    <name type="scientific">Strigamia maritima</name>
    <name type="common">European centipede</name>
    <name type="synonym">Geophilus maritimus</name>
    <dbReference type="NCBI Taxonomy" id="126957"/>
    <lineage>
        <taxon>Eukaryota</taxon>
        <taxon>Metazoa</taxon>
        <taxon>Ecdysozoa</taxon>
        <taxon>Arthropoda</taxon>
        <taxon>Myriapoda</taxon>
        <taxon>Chilopoda</taxon>
        <taxon>Pleurostigmophora</taxon>
        <taxon>Geophilomorpha</taxon>
        <taxon>Linotaeniidae</taxon>
        <taxon>Strigamia</taxon>
    </lineage>
</organism>
<dbReference type="PhylomeDB" id="T1J133"/>
<dbReference type="EnsemblMetazoa" id="SMAR007249-RA">
    <property type="protein sequence ID" value="SMAR007249-PA"/>
    <property type="gene ID" value="SMAR007249"/>
</dbReference>
<dbReference type="Proteomes" id="UP000014500">
    <property type="component" value="Unassembled WGS sequence"/>
</dbReference>
<evidence type="ECO:0000313" key="2">
    <source>
        <dbReference type="Proteomes" id="UP000014500"/>
    </source>
</evidence>
<dbReference type="AlphaFoldDB" id="T1J133"/>
<name>T1J133_STRMM</name>
<evidence type="ECO:0000313" key="1">
    <source>
        <dbReference type="EnsemblMetazoa" id="SMAR007249-PA"/>
    </source>
</evidence>